<dbReference type="Proteomes" id="UP000728647">
    <property type="component" value="Unassembled WGS sequence"/>
</dbReference>
<evidence type="ECO:0000313" key="3">
    <source>
        <dbReference type="EMBL" id="NUB90032.1"/>
    </source>
</evidence>
<evidence type="ECO:0000313" key="4">
    <source>
        <dbReference type="EMBL" id="NUC74143.1"/>
    </source>
</evidence>
<organism evidence="3 5">
    <name type="scientific">Haloterrigena gelatinilytica</name>
    <dbReference type="NCBI Taxonomy" id="2741724"/>
    <lineage>
        <taxon>Archaea</taxon>
        <taxon>Methanobacteriati</taxon>
        <taxon>Methanobacteriota</taxon>
        <taxon>Stenosarchaea group</taxon>
        <taxon>Halobacteria</taxon>
        <taxon>Halobacteriales</taxon>
        <taxon>Natrialbaceae</taxon>
        <taxon>Haloterrigena</taxon>
    </lineage>
</organism>
<dbReference type="Pfam" id="PF18545">
    <property type="entry name" value="HalOD1"/>
    <property type="match status" value="1"/>
</dbReference>
<feature type="compositionally biased region" description="Basic and acidic residues" evidence="1">
    <location>
        <begin position="16"/>
        <end position="26"/>
    </location>
</feature>
<keyword evidence="6" id="KW-1185">Reference proteome</keyword>
<evidence type="ECO:0000313" key="5">
    <source>
        <dbReference type="Proteomes" id="UP000728647"/>
    </source>
</evidence>
<dbReference type="RefSeq" id="WP_174681913.1">
    <property type="nucleotide sequence ID" value="NZ_JABUQZ010000001.1"/>
</dbReference>
<feature type="domain" description="Halobacterial output" evidence="2">
    <location>
        <begin position="47"/>
        <end position="114"/>
    </location>
</feature>
<sequence length="118" mass="12588">MDEDTIHSDVMPSRPIGEDSVGHDPTTETFHTRFDAALETKHGTVTDALTTAIVETVGAVTDRDPCTMAPLFATVDPESLADLVTSTRDHPLTVSFSYEACHVVVSSDGTVVVKLATD</sequence>
<reference evidence="3 6" key="1">
    <citation type="submission" date="2020-06" db="EMBL/GenBank/DDBJ databases">
        <title>Haloterrigena sp. nov., an extremely halophilic archaeon isolated from a saline sediment.</title>
        <authorList>
            <person name="Liu B.-B."/>
        </authorList>
    </citation>
    <scope>NUCLEOTIDE SEQUENCE</scope>
    <source>
        <strain evidence="3">SYSU A121-1</strain>
        <strain evidence="4 6">SYSU A558-1</strain>
    </source>
</reference>
<protein>
    <recommendedName>
        <fullName evidence="2">Halobacterial output domain-containing protein</fullName>
    </recommendedName>
</protein>
<evidence type="ECO:0000259" key="2">
    <source>
        <dbReference type="Pfam" id="PF18545"/>
    </source>
</evidence>
<dbReference type="EMBL" id="JABUQZ010000001">
    <property type="protein sequence ID" value="NUC74143.1"/>
    <property type="molecule type" value="Genomic_DNA"/>
</dbReference>
<gene>
    <name evidence="3" type="ORF">HT576_03155</name>
    <name evidence="4" type="ORF">HTZ84_17855</name>
</gene>
<name>A0A8J8GLK6_9EURY</name>
<proteinExistence type="predicted"/>
<dbReference type="AlphaFoldDB" id="A0A8J8GLK6"/>
<dbReference type="Proteomes" id="UP001016761">
    <property type="component" value="Unassembled WGS sequence"/>
</dbReference>
<dbReference type="OrthoDB" id="198810at2157"/>
<feature type="region of interest" description="Disordered" evidence="1">
    <location>
        <begin position="1"/>
        <end position="26"/>
    </location>
</feature>
<evidence type="ECO:0000313" key="6">
    <source>
        <dbReference type="Proteomes" id="UP001016761"/>
    </source>
</evidence>
<comment type="caution">
    <text evidence="3">The sequence shown here is derived from an EMBL/GenBank/DDBJ whole genome shotgun (WGS) entry which is preliminary data.</text>
</comment>
<dbReference type="EMBL" id="JABURA010000001">
    <property type="protein sequence ID" value="NUB90032.1"/>
    <property type="molecule type" value="Genomic_DNA"/>
</dbReference>
<accession>A0A8J8GLK6</accession>
<evidence type="ECO:0000256" key="1">
    <source>
        <dbReference type="SAM" id="MobiDB-lite"/>
    </source>
</evidence>
<dbReference type="InterPro" id="IPR040624">
    <property type="entry name" value="HalOD1"/>
</dbReference>